<gene>
    <name evidence="1" type="ORF">CLIB1444_04S05160</name>
</gene>
<name>A0ACA9Y7C8_9ASCO</name>
<comment type="caution">
    <text evidence="1">The sequence shown here is derived from an EMBL/GenBank/DDBJ whole genome shotgun (WGS) entry which is preliminary data.</text>
</comment>
<accession>A0ACA9Y7C8</accession>
<sequence length="479" mass="52977">MLGLKSFHRPTIYALSTPLARSAIGVIRISGSQSSYIFNQLTKSHPKHRITSVRKLISPKSGILLDEALTIFFKGPHSYTGEDLLELHVHGGVAIIKNILNEIKQLHNPDDDILIRYAENGEFSHRSFLNGRFDLTELEGIREMIDAETETQRISSLTSMTGKSKQIFNQWRQELLQNIALLTTVIDFGEDHDIEEISSLFEQVNDNLKKLHTEVHGFLKRVQNAEILLNGIKVTLLGPPNAGKSSLLNTIANKDAAIVSSIAGTTRDAIDIPLDVNGYKVVVGDTAGLRDVNLADEIEVEGIKRAKAKSVESDLVLVTLPTDYSFDDNEFIQHIKHLQSLEGPQIVGILNKEDLVTSEHKNEVISKFQDVFGCPVFTISCKTGSGTNELIDELTHIFQRISNTEKLPPISISDRAKDILINDVVYGIDQFAQFKDDDDIVLATESLRQAVEGIGKITGEAIGIEEILGVVFSSFCIGK</sequence>
<reference evidence="1" key="1">
    <citation type="submission" date="2022-06" db="EMBL/GenBank/DDBJ databases">
        <authorList>
            <person name="Legras J.-L."/>
            <person name="Devillers H."/>
            <person name="Grondin C."/>
        </authorList>
    </citation>
    <scope>NUCLEOTIDE SEQUENCE</scope>
    <source>
        <strain evidence="1">CLIB 1444</strain>
    </source>
</reference>
<dbReference type="EMBL" id="CALSDN010000004">
    <property type="protein sequence ID" value="CAH6720664.1"/>
    <property type="molecule type" value="Genomic_DNA"/>
</dbReference>
<organism evidence="1 2">
    <name type="scientific">[Candida] jaroonii</name>
    <dbReference type="NCBI Taxonomy" id="467808"/>
    <lineage>
        <taxon>Eukaryota</taxon>
        <taxon>Fungi</taxon>
        <taxon>Dikarya</taxon>
        <taxon>Ascomycota</taxon>
        <taxon>Saccharomycotina</taxon>
        <taxon>Pichiomycetes</taxon>
        <taxon>Debaryomycetaceae</taxon>
        <taxon>Yamadazyma</taxon>
    </lineage>
</organism>
<protein>
    <submittedName>
        <fullName evidence="1">tRNA modification GTPase Mss1p, mitochondrial</fullName>
    </submittedName>
</protein>
<keyword evidence="2" id="KW-1185">Reference proteome</keyword>
<evidence type="ECO:0000313" key="2">
    <source>
        <dbReference type="Proteomes" id="UP001152531"/>
    </source>
</evidence>
<dbReference type="Proteomes" id="UP001152531">
    <property type="component" value="Unassembled WGS sequence"/>
</dbReference>
<evidence type="ECO:0000313" key="1">
    <source>
        <dbReference type="EMBL" id="CAH6720664.1"/>
    </source>
</evidence>
<proteinExistence type="predicted"/>